<comment type="catalytic activity">
    <reaction evidence="1">
        <text>Release of an N-terminal amino acid, Xaa-|-Yaa-, in which Xaa is preferably Leu, but may be other amino acids including Pro although not Arg or Lys, and Yaa may be Pro. Amino acid amides and methyl esters are also readily hydrolyzed, but rates on arylamides are exceedingly low.</text>
        <dbReference type="EC" id="3.4.11.1"/>
    </reaction>
</comment>
<protein>
    <recommendedName>
        <fullName evidence="3">leucyl aminopeptidase</fullName>
        <ecNumber evidence="3">3.4.11.1</ecNumber>
    </recommendedName>
</protein>
<proteinExistence type="inferred from homology"/>
<dbReference type="SUPFAM" id="SSF52949">
    <property type="entry name" value="Macro domain-like"/>
    <property type="match status" value="1"/>
</dbReference>
<dbReference type="HAMAP" id="MF_00181">
    <property type="entry name" value="Cytosol_peptidase_M17"/>
    <property type="match status" value="1"/>
</dbReference>
<dbReference type="SUPFAM" id="SSF53187">
    <property type="entry name" value="Zn-dependent exopeptidases"/>
    <property type="match status" value="1"/>
</dbReference>
<dbReference type="Gene3D" id="3.40.220.10">
    <property type="entry name" value="Leucine Aminopeptidase, subunit E, domain 1"/>
    <property type="match status" value="1"/>
</dbReference>
<gene>
    <name evidence="8" type="ORF">METZ01_LOCUS28885</name>
</gene>
<name>A0A381Q9N3_9ZZZZ</name>
<feature type="domain" description="Cytosol aminopeptidase" evidence="7">
    <location>
        <begin position="347"/>
        <end position="354"/>
    </location>
</feature>
<dbReference type="GO" id="GO:0070006">
    <property type="term" value="F:metalloaminopeptidase activity"/>
    <property type="evidence" value="ECO:0007669"/>
    <property type="project" value="InterPro"/>
</dbReference>
<dbReference type="NCBIfam" id="NF002074">
    <property type="entry name" value="PRK00913.1-4"/>
    <property type="match status" value="1"/>
</dbReference>
<evidence type="ECO:0000256" key="3">
    <source>
        <dbReference type="ARBA" id="ARBA00012565"/>
    </source>
</evidence>
<evidence type="ECO:0000259" key="7">
    <source>
        <dbReference type="PROSITE" id="PS00631"/>
    </source>
</evidence>
<dbReference type="Pfam" id="PF02789">
    <property type="entry name" value="Peptidase_M17_N"/>
    <property type="match status" value="1"/>
</dbReference>
<keyword evidence="4" id="KW-0031">Aminopeptidase</keyword>
<dbReference type="CDD" id="cd00433">
    <property type="entry name" value="Peptidase_M17"/>
    <property type="match status" value="1"/>
</dbReference>
<dbReference type="InterPro" id="IPR011356">
    <property type="entry name" value="Leucine_aapep/pepB"/>
</dbReference>
<dbReference type="PROSITE" id="PS00631">
    <property type="entry name" value="CYTOSOL_AP"/>
    <property type="match status" value="1"/>
</dbReference>
<evidence type="ECO:0000256" key="4">
    <source>
        <dbReference type="ARBA" id="ARBA00022438"/>
    </source>
</evidence>
<reference evidence="8" key="1">
    <citation type="submission" date="2018-05" db="EMBL/GenBank/DDBJ databases">
        <authorList>
            <person name="Lanie J.A."/>
            <person name="Ng W.-L."/>
            <person name="Kazmierczak K.M."/>
            <person name="Andrzejewski T.M."/>
            <person name="Davidsen T.M."/>
            <person name="Wayne K.J."/>
            <person name="Tettelin H."/>
            <person name="Glass J.I."/>
            <person name="Rusch D."/>
            <person name="Podicherti R."/>
            <person name="Tsui H.-C.T."/>
            <person name="Winkler M.E."/>
        </authorList>
    </citation>
    <scope>NUCLEOTIDE SEQUENCE</scope>
</reference>
<dbReference type="GO" id="GO:0030145">
    <property type="term" value="F:manganese ion binding"/>
    <property type="evidence" value="ECO:0007669"/>
    <property type="project" value="InterPro"/>
</dbReference>
<dbReference type="EMBL" id="UINC01001262">
    <property type="protein sequence ID" value="SUZ76031.1"/>
    <property type="molecule type" value="Genomic_DNA"/>
</dbReference>
<evidence type="ECO:0000256" key="6">
    <source>
        <dbReference type="ARBA" id="ARBA00022801"/>
    </source>
</evidence>
<keyword evidence="5" id="KW-0645">Protease</keyword>
<sequence length="498" mass="53468">MKFSISTTKVTETKSSCLILPIFEGGQLNRAPKLVDAANGGIISDFQKNADITGKIGQCRMLPVQNKTYKRILLVGCGKYEKYSENRYKKALTSALTKLTSTNHKSATNFLAAGHKPNKKVDYRSARIMAEVWHQISYQYTATNSKKAKEYRLNRLSLGTNGRKRNPEMKKGFDHGNTIGSAIKKVRYFGDLPANFCTPSFLVKEARKIASKHKTVSLKVVNEPEMKKLGMGALLSVTAGSVEPSRLIILKYQGGKSNQKPIVIVGKGVTFDSGGISIKPGHKMDEMKFDMCGGAAAIGILQAVADIGLPLNVISIIPACENLPSGIATKPGDIVTSMSGQTIEVLNTDAEGRLILADALTYCQRFKPKLIIDMATLTGACIVALGHHLSGLMSNSDDLAKKLLAAGEAAGDGTWRLPLGKKYMDQLKSNFADVGNISGGGGGAGTVTAACFLQKFVNDIEWAHLDIAGVAWLEGNNKGATGRPVALISEFLIQEASK</sequence>
<evidence type="ECO:0000256" key="1">
    <source>
        <dbReference type="ARBA" id="ARBA00000135"/>
    </source>
</evidence>
<evidence type="ECO:0000256" key="2">
    <source>
        <dbReference type="ARBA" id="ARBA00009528"/>
    </source>
</evidence>
<dbReference type="PRINTS" id="PR00481">
    <property type="entry name" value="LAMNOPPTDASE"/>
</dbReference>
<dbReference type="InterPro" id="IPR023042">
    <property type="entry name" value="Peptidase_M17_leu_NH2_pept"/>
</dbReference>
<dbReference type="Pfam" id="PF00883">
    <property type="entry name" value="Peptidase_M17"/>
    <property type="match status" value="1"/>
</dbReference>
<keyword evidence="6" id="KW-0378">Hydrolase</keyword>
<dbReference type="InterPro" id="IPR008283">
    <property type="entry name" value="Peptidase_M17_N"/>
</dbReference>
<dbReference type="PANTHER" id="PTHR11963:SF23">
    <property type="entry name" value="CYTOSOL AMINOPEPTIDASE"/>
    <property type="match status" value="1"/>
</dbReference>
<dbReference type="PANTHER" id="PTHR11963">
    <property type="entry name" value="LEUCINE AMINOPEPTIDASE-RELATED"/>
    <property type="match status" value="1"/>
</dbReference>
<organism evidence="8">
    <name type="scientific">marine metagenome</name>
    <dbReference type="NCBI Taxonomy" id="408172"/>
    <lineage>
        <taxon>unclassified sequences</taxon>
        <taxon>metagenomes</taxon>
        <taxon>ecological metagenomes</taxon>
    </lineage>
</organism>
<dbReference type="InterPro" id="IPR000819">
    <property type="entry name" value="Peptidase_M17_C"/>
</dbReference>
<evidence type="ECO:0000256" key="5">
    <source>
        <dbReference type="ARBA" id="ARBA00022670"/>
    </source>
</evidence>
<dbReference type="AlphaFoldDB" id="A0A381Q9N3"/>
<dbReference type="Gene3D" id="3.40.630.10">
    <property type="entry name" value="Zn peptidases"/>
    <property type="match status" value="1"/>
</dbReference>
<comment type="similarity">
    <text evidence="2">Belongs to the peptidase M17 family.</text>
</comment>
<accession>A0A381Q9N3</accession>
<dbReference type="GO" id="GO:0005737">
    <property type="term" value="C:cytoplasm"/>
    <property type="evidence" value="ECO:0007669"/>
    <property type="project" value="InterPro"/>
</dbReference>
<dbReference type="InterPro" id="IPR043472">
    <property type="entry name" value="Macro_dom-like"/>
</dbReference>
<dbReference type="GO" id="GO:0006508">
    <property type="term" value="P:proteolysis"/>
    <property type="evidence" value="ECO:0007669"/>
    <property type="project" value="UniProtKB-KW"/>
</dbReference>
<dbReference type="EC" id="3.4.11.1" evidence="3"/>
<evidence type="ECO:0000313" key="8">
    <source>
        <dbReference type="EMBL" id="SUZ76031.1"/>
    </source>
</evidence>